<proteinExistence type="inferred from homology"/>
<keyword evidence="13" id="KW-1185">Reference proteome</keyword>
<dbReference type="Gene3D" id="3.30.420.40">
    <property type="match status" value="2"/>
</dbReference>
<comment type="catalytic activity">
    <reaction evidence="7">
        <text>D-ribulose + ATP = D-ribulose 5-phosphate + ADP + H(+)</text>
        <dbReference type="Rhea" id="RHEA:17601"/>
        <dbReference type="ChEBI" id="CHEBI:15378"/>
        <dbReference type="ChEBI" id="CHEBI:17173"/>
        <dbReference type="ChEBI" id="CHEBI:30616"/>
        <dbReference type="ChEBI" id="CHEBI:58121"/>
        <dbReference type="ChEBI" id="CHEBI:456216"/>
        <dbReference type="EC" id="2.7.1.47"/>
    </reaction>
</comment>
<keyword evidence="4" id="KW-0547">Nucleotide-binding</keyword>
<keyword evidence="3" id="KW-0808">Transferase</keyword>
<evidence type="ECO:0000256" key="9">
    <source>
        <dbReference type="ARBA" id="ARBA00072590"/>
    </source>
</evidence>
<dbReference type="CDD" id="cd07783">
    <property type="entry name" value="ASKHA_NBD_FGGY_SePSK_AtXK1-like"/>
    <property type="match status" value="1"/>
</dbReference>
<dbReference type="EC" id="2.7.1.47" evidence="8"/>
<evidence type="ECO:0000313" key="12">
    <source>
        <dbReference type="EMBL" id="KAK9805292.1"/>
    </source>
</evidence>
<evidence type="ECO:0000256" key="4">
    <source>
        <dbReference type="ARBA" id="ARBA00022741"/>
    </source>
</evidence>
<sequence>MARSIGIAVGPGSDVLYLGMDFGTSGARAMVINEQQELVADARQVYGAEASSGWTGAWERSLGELLGKLPPKVRQAIASIAIDGTSATSLLLDRQTGQVLAPAKLYNESQGGAIVKLAQAIAPASHTATASTSTFCKLLTWHDQGIWQEAQQQGHQPVLQHQADWLASLLHGRRTTTDYNNALKLGYNPGADCYPGWLSSQPFAGLLPAEVFAPGDPVAPVTPEAAERLGLPPHCLVCAGTTDSIAAFLAAGATEIGEAVSSLGSTLAIKLLSESRVDDAKYGVYSHRLGHTWLVGGASNTGGAVLRQHFSDAQLLELTPHIDPSQPSGLDYYPLTAKGERFPINDPDLPPCLEPRPEDDARFLHGILEGIAHVEAQAYRLLLEMGASPLTKVYTAGGGAKNPVWTAIRARQLGVPVVPSPQAEAAFGSALLARQGYHKSLR</sequence>
<dbReference type="Pfam" id="PF00370">
    <property type="entry name" value="FGGY_N"/>
    <property type="match status" value="1"/>
</dbReference>
<evidence type="ECO:0000259" key="11">
    <source>
        <dbReference type="Pfam" id="PF02782"/>
    </source>
</evidence>
<evidence type="ECO:0000256" key="7">
    <source>
        <dbReference type="ARBA" id="ARBA00051146"/>
    </source>
</evidence>
<dbReference type="GO" id="GO:0005829">
    <property type="term" value="C:cytosol"/>
    <property type="evidence" value="ECO:0007669"/>
    <property type="project" value="TreeGrafter"/>
</dbReference>
<organism evidence="12 13">
    <name type="scientific">[Myrmecia] bisecta</name>
    <dbReference type="NCBI Taxonomy" id="41462"/>
    <lineage>
        <taxon>Eukaryota</taxon>
        <taxon>Viridiplantae</taxon>
        <taxon>Chlorophyta</taxon>
        <taxon>core chlorophytes</taxon>
        <taxon>Trebouxiophyceae</taxon>
        <taxon>Trebouxiales</taxon>
        <taxon>Trebouxiaceae</taxon>
        <taxon>Myrmecia</taxon>
    </lineage>
</organism>
<dbReference type="InterPro" id="IPR018485">
    <property type="entry name" value="FGGY_C"/>
</dbReference>
<dbReference type="Proteomes" id="UP001489004">
    <property type="component" value="Unassembled WGS sequence"/>
</dbReference>
<protein>
    <recommendedName>
        <fullName evidence="9">D-ribulose kinase</fullName>
        <ecNumber evidence="8">2.7.1.47</ecNumber>
    </recommendedName>
</protein>
<dbReference type="InterPro" id="IPR043129">
    <property type="entry name" value="ATPase_NBD"/>
</dbReference>
<feature type="domain" description="Carbohydrate kinase FGGY N-terminal" evidence="10">
    <location>
        <begin position="16"/>
        <end position="182"/>
    </location>
</feature>
<dbReference type="GO" id="GO:0005997">
    <property type="term" value="P:xylulose metabolic process"/>
    <property type="evidence" value="ECO:0007669"/>
    <property type="project" value="TreeGrafter"/>
</dbReference>
<comment type="caution">
    <text evidence="12">The sequence shown here is derived from an EMBL/GenBank/DDBJ whole genome shotgun (WGS) entry which is preliminary data.</text>
</comment>
<feature type="domain" description="Carbohydrate kinase FGGY C-terminal" evidence="11">
    <location>
        <begin position="291"/>
        <end position="433"/>
    </location>
</feature>
<evidence type="ECO:0000256" key="5">
    <source>
        <dbReference type="ARBA" id="ARBA00022777"/>
    </source>
</evidence>
<reference evidence="12 13" key="1">
    <citation type="journal article" date="2024" name="Nat. Commun.">
        <title>Phylogenomics reveals the evolutionary origins of lichenization in chlorophyte algae.</title>
        <authorList>
            <person name="Puginier C."/>
            <person name="Libourel C."/>
            <person name="Otte J."/>
            <person name="Skaloud P."/>
            <person name="Haon M."/>
            <person name="Grisel S."/>
            <person name="Petersen M."/>
            <person name="Berrin J.G."/>
            <person name="Delaux P.M."/>
            <person name="Dal Grande F."/>
            <person name="Keller J."/>
        </authorList>
    </citation>
    <scope>NUCLEOTIDE SEQUENCE [LARGE SCALE GENOMIC DNA]</scope>
    <source>
        <strain evidence="12 13">SAG 2043</strain>
    </source>
</reference>
<comment type="similarity">
    <text evidence="2">Belongs to the FGGY kinase family.</text>
</comment>
<dbReference type="GO" id="GO:0019150">
    <property type="term" value="F:D-ribulokinase activity"/>
    <property type="evidence" value="ECO:0007669"/>
    <property type="project" value="UniProtKB-EC"/>
</dbReference>
<evidence type="ECO:0000256" key="8">
    <source>
        <dbReference type="ARBA" id="ARBA00066370"/>
    </source>
</evidence>
<evidence type="ECO:0000256" key="1">
    <source>
        <dbReference type="ARBA" id="ARBA00001968"/>
    </source>
</evidence>
<evidence type="ECO:0000259" key="10">
    <source>
        <dbReference type="Pfam" id="PF00370"/>
    </source>
</evidence>
<keyword evidence="6" id="KW-0067">ATP-binding</keyword>
<gene>
    <name evidence="12" type="ORF">WJX72_011497</name>
</gene>
<keyword evidence="5" id="KW-0418">Kinase</keyword>
<evidence type="ECO:0000256" key="2">
    <source>
        <dbReference type="ARBA" id="ARBA00009156"/>
    </source>
</evidence>
<dbReference type="PANTHER" id="PTHR10196">
    <property type="entry name" value="SUGAR KINASE"/>
    <property type="match status" value="1"/>
</dbReference>
<accession>A0AAW1P8V7</accession>
<dbReference type="InterPro" id="IPR018484">
    <property type="entry name" value="FGGY_N"/>
</dbReference>
<dbReference type="GO" id="GO:0005524">
    <property type="term" value="F:ATP binding"/>
    <property type="evidence" value="ECO:0007669"/>
    <property type="project" value="UniProtKB-KW"/>
</dbReference>
<evidence type="ECO:0000256" key="3">
    <source>
        <dbReference type="ARBA" id="ARBA00022679"/>
    </source>
</evidence>
<dbReference type="SUPFAM" id="SSF53067">
    <property type="entry name" value="Actin-like ATPase domain"/>
    <property type="match status" value="2"/>
</dbReference>
<dbReference type="FunFam" id="3.30.420.40:FF:000180">
    <property type="entry name" value="D-ribulose kinase isoform X1"/>
    <property type="match status" value="1"/>
</dbReference>
<evidence type="ECO:0000313" key="13">
    <source>
        <dbReference type="Proteomes" id="UP001489004"/>
    </source>
</evidence>
<comment type="cofactor">
    <cofactor evidence="1">
        <name>a divalent metal cation</name>
        <dbReference type="ChEBI" id="CHEBI:60240"/>
    </cofactor>
</comment>
<dbReference type="Pfam" id="PF02782">
    <property type="entry name" value="FGGY_C"/>
    <property type="match status" value="1"/>
</dbReference>
<name>A0AAW1P8V7_9CHLO</name>
<dbReference type="GO" id="GO:0004856">
    <property type="term" value="F:D-xylulokinase activity"/>
    <property type="evidence" value="ECO:0007669"/>
    <property type="project" value="TreeGrafter"/>
</dbReference>
<evidence type="ECO:0000256" key="6">
    <source>
        <dbReference type="ARBA" id="ARBA00022840"/>
    </source>
</evidence>
<dbReference type="AlphaFoldDB" id="A0AAW1P8V7"/>
<dbReference type="EMBL" id="JALJOR010000016">
    <property type="protein sequence ID" value="KAK9805292.1"/>
    <property type="molecule type" value="Genomic_DNA"/>
</dbReference>
<dbReference type="PANTHER" id="PTHR10196:SF80">
    <property type="entry name" value="D-RIBULOSE KINASE"/>
    <property type="match status" value="1"/>
</dbReference>